<dbReference type="GeneTree" id="ENSGT00950000183015"/>
<organism evidence="3 4">
    <name type="scientific">Oryzias sinensis</name>
    <name type="common">Chinese medaka</name>
    <dbReference type="NCBI Taxonomy" id="183150"/>
    <lineage>
        <taxon>Eukaryota</taxon>
        <taxon>Metazoa</taxon>
        <taxon>Chordata</taxon>
        <taxon>Craniata</taxon>
        <taxon>Vertebrata</taxon>
        <taxon>Euteleostomi</taxon>
        <taxon>Actinopterygii</taxon>
        <taxon>Neopterygii</taxon>
        <taxon>Teleostei</taxon>
        <taxon>Neoteleostei</taxon>
        <taxon>Acanthomorphata</taxon>
        <taxon>Ovalentaria</taxon>
        <taxon>Atherinomorphae</taxon>
        <taxon>Beloniformes</taxon>
        <taxon>Adrianichthyidae</taxon>
        <taxon>Oryziinae</taxon>
        <taxon>Oryzias</taxon>
    </lineage>
</organism>
<feature type="coiled-coil region" evidence="1">
    <location>
        <begin position="287"/>
        <end position="356"/>
    </location>
</feature>
<dbReference type="Proteomes" id="UP000694383">
    <property type="component" value="Unplaced"/>
</dbReference>
<evidence type="ECO:0000313" key="3">
    <source>
        <dbReference type="Ensembl" id="ENSOSIP00000045266.1"/>
    </source>
</evidence>
<evidence type="ECO:0000256" key="2">
    <source>
        <dbReference type="SAM" id="MobiDB-lite"/>
    </source>
</evidence>
<name>A0A8C7ZS45_9TELE</name>
<keyword evidence="1" id="KW-0175">Coiled coil</keyword>
<protein>
    <recommendedName>
        <fullName evidence="5">Rho GTPase-activating protein 24-like</fullName>
    </recommendedName>
</protein>
<evidence type="ECO:0000313" key="4">
    <source>
        <dbReference type="Proteomes" id="UP000694383"/>
    </source>
</evidence>
<feature type="region of interest" description="Disordered" evidence="2">
    <location>
        <begin position="199"/>
        <end position="235"/>
    </location>
</feature>
<reference evidence="3" key="1">
    <citation type="submission" date="2025-08" db="UniProtKB">
        <authorList>
            <consortium name="Ensembl"/>
        </authorList>
    </citation>
    <scope>IDENTIFICATION</scope>
</reference>
<reference evidence="3" key="2">
    <citation type="submission" date="2025-09" db="UniProtKB">
        <authorList>
            <consortium name="Ensembl"/>
        </authorList>
    </citation>
    <scope>IDENTIFICATION</scope>
</reference>
<evidence type="ECO:0008006" key="5">
    <source>
        <dbReference type="Google" id="ProtNLM"/>
    </source>
</evidence>
<dbReference type="AlphaFoldDB" id="A0A8C7ZS45"/>
<evidence type="ECO:0000256" key="1">
    <source>
        <dbReference type="SAM" id="Coils"/>
    </source>
</evidence>
<accession>A0A8C7ZS45</accession>
<sequence>MELRCLPIETPTTASTCSMDPLYDNCLPFAQRVKPREKGVQSGISCPNVSRFPGTGSPPPGVVPALAGVHLLVCGGEAGALPESCSSSCRGGLGRPAWEEEPRGGREKTREQGCGWGAEDGVCLKQSPCPSLSEEHRSALSLYDNLLDADTTGSHRPLFDVETSLQDWQEHMYQAWAPEEMQELMQAEAEKDDKNKWSSFDLIQNPGKGEQQQDPELDSGSCMSAQQESKPDLENSPKLLQTKLQVKWPPAADQHHRLPSLSPKEPPPPPVADPSASALRSLLTSLQQQILRQQEDYEAQIISLEQRNEELQLEVVHLKTNLSQQRQWYQVVQAKIEESEKARAAAELRNATLQREMEQFFDTFGELNNEAKKTEYIVKSF</sequence>
<proteinExistence type="predicted"/>
<feature type="region of interest" description="Disordered" evidence="2">
    <location>
        <begin position="248"/>
        <end position="276"/>
    </location>
</feature>
<keyword evidence="4" id="KW-1185">Reference proteome</keyword>
<dbReference type="Ensembl" id="ENSOSIT00000047608.1">
    <property type="protein sequence ID" value="ENSOSIP00000045266.1"/>
    <property type="gene ID" value="ENSOSIG00000021572.1"/>
</dbReference>